<organism evidence="6 7">
    <name type="scientific">Candidatus Muproteobacteria bacterium RBG_16_60_9</name>
    <dbReference type="NCBI Taxonomy" id="1817755"/>
    <lineage>
        <taxon>Bacteria</taxon>
        <taxon>Pseudomonadati</taxon>
        <taxon>Pseudomonadota</taxon>
        <taxon>Candidatus Muproteobacteria</taxon>
    </lineage>
</organism>
<evidence type="ECO:0000313" key="6">
    <source>
        <dbReference type="EMBL" id="OGI63452.1"/>
    </source>
</evidence>
<dbReference type="GO" id="GO:0016020">
    <property type="term" value="C:membrane"/>
    <property type="evidence" value="ECO:0007669"/>
    <property type="project" value="UniProtKB-SubCell"/>
</dbReference>
<dbReference type="GO" id="GO:0022857">
    <property type="term" value="F:transmembrane transporter activity"/>
    <property type="evidence" value="ECO:0007669"/>
    <property type="project" value="InterPro"/>
</dbReference>
<reference evidence="6 7" key="1">
    <citation type="journal article" date="2016" name="Nat. Commun.">
        <title>Thousands of microbial genomes shed light on interconnected biogeochemical processes in an aquifer system.</title>
        <authorList>
            <person name="Anantharaman K."/>
            <person name="Brown C.T."/>
            <person name="Hug L.A."/>
            <person name="Sharon I."/>
            <person name="Castelle C.J."/>
            <person name="Probst A.J."/>
            <person name="Thomas B.C."/>
            <person name="Singh A."/>
            <person name="Wilkins M.J."/>
            <person name="Karaoz U."/>
            <person name="Brodie E.L."/>
            <person name="Williams K.H."/>
            <person name="Hubbard S.S."/>
            <person name="Banfield J.F."/>
        </authorList>
    </citation>
    <scope>NUCLEOTIDE SEQUENCE [LARGE SCALE GENOMIC DNA]</scope>
</reference>
<feature type="transmembrane region" description="Helical" evidence="5">
    <location>
        <begin position="98"/>
        <end position="120"/>
    </location>
</feature>
<dbReference type="InterPro" id="IPR000109">
    <property type="entry name" value="POT_fam"/>
</dbReference>
<dbReference type="SUPFAM" id="SSF103473">
    <property type="entry name" value="MFS general substrate transporter"/>
    <property type="match status" value="1"/>
</dbReference>
<evidence type="ECO:0000256" key="5">
    <source>
        <dbReference type="SAM" id="Phobius"/>
    </source>
</evidence>
<evidence type="ECO:0000256" key="4">
    <source>
        <dbReference type="ARBA" id="ARBA00023136"/>
    </source>
</evidence>
<accession>A0A1F6V1E5</accession>
<protein>
    <recommendedName>
        <fullName evidence="8">Major facilitator superfamily (MFS) profile domain-containing protein</fullName>
    </recommendedName>
</protein>
<dbReference type="InterPro" id="IPR036259">
    <property type="entry name" value="MFS_trans_sf"/>
</dbReference>
<evidence type="ECO:0008006" key="8">
    <source>
        <dbReference type="Google" id="ProtNLM"/>
    </source>
</evidence>
<sequence length="132" mass="14069">MPFAALERKRRPTNEAQPQRAMRADAIGQVGPQWLLCAYLLHTVGELMLSPIGLSMVTKLAPARLGAMMMGLWFTSTAIANYLAGILEALLAGSGIPLYWFLVATSISGGVVLLSIAPLLTRLARGCEATGQ</sequence>
<name>A0A1F6V1E5_9PROT</name>
<dbReference type="Proteomes" id="UP000179076">
    <property type="component" value="Unassembled WGS sequence"/>
</dbReference>
<dbReference type="Gene3D" id="1.20.1250.20">
    <property type="entry name" value="MFS general substrate transporter like domains"/>
    <property type="match status" value="1"/>
</dbReference>
<keyword evidence="2 5" id="KW-0812">Transmembrane</keyword>
<evidence type="ECO:0000256" key="1">
    <source>
        <dbReference type="ARBA" id="ARBA00004141"/>
    </source>
</evidence>
<gene>
    <name evidence="6" type="ORF">A2W18_05510</name>
</gene>
<evidence type="ECO:0000256" key="3">
    <source>
        <dbReference type="ARBA" id="ARBA00022989"/>
    </source>
</evidence>
<keyword evidence="3 5" id="KW-1133">Transmembrane helix</keyword>
<evidence type="ECO:0000256" key="2">
    <source>
        <dbReference type="ARBA" id="ARBA00022692"/>
    </source>
</evidence>
<feature type="transmembrane region" description="Helical" evidence="5">
    <location>
        <begin position="70"/>
        <end position="92"/>
    </location>
</feature>
<keyword evidence="4 5" id="KW-0472">Membrane</keyword>
<comment type="caution">
    <text evidence="6">The sequence shown here is derived from an EMBL/GenBank/DDBJ whole genome shotgun (WGS) entry which is preliminary data.</text>
</comment>
<dbReference type="AlphaFoldDB" id="A0A1F6V1E5"/>
<dbReference type="EMBL" id="MFSP01000154">
    <property type="protein sequence ID" value="OGI63452.1"/>
    <property type="molecule type" value="Genomic_DNA"/>
</dbReference>
<comment type="subcellular location">
    <subcellularLocation>
        <location evidence="1">Membrane</location>
        <topology evidence="1">Multi-pass membrane protein</topology>
    </subcellularLocation>
</comment>
<dbReference type="Pfam" id="PF00854">
    <property type="entry name" value="PTR2"/>
    <property type="match status" value="1"/>
</dbReference>
<proteinExistence type="predicted"/>
<evidence type="ECO:0000313" key="7">
    <source>
        <dbReference type="Proteomes" id="UP000179076"/>
    </source>
</evidence>